<evidence type="ECO:0000313" key="2">
    <source>
        <dbReference type="EMBL" id="KAI9195054.1"/>
    </source>
</evidence>
<dbReference type="Proteomes" id="UP001064489">
    <property type="component" value="Chromosome 1"/>
</dbReference>
<proteinExistence type="predicted"/>
<accession>A0AAD5P1G4</accession>
<reference evidence="2" key="1">
    <citation type="journal article" date="2022" name="Plant J.">
        <title>Strategies of tolerance reflected in two North American maple genomes.</title>
        <authorList>
            <person name="McEvoy S.L."/>
            <person name="Sezen U.U."/>
            <person name="Trouern-Trend A."/>
            <person name="McMahon S.M."/>
            <person name="Schaberg P.G."/>
            <person name="Yang J."/>
            <person name="Wegrzyn J.L."/>
            <person name="Swenson N.G."/>
        </authorList>
    </citation>
    <scope>NUCLEOTIDE SEQUENCE</scope>
    <source>
        <strain evidence="2">91603</strain>
    </source>
</reference>
<protein>
    <recommendedName>
        <fullName evidence="1">Reverse transcriptase zinc-binding domain-containing protein</fullName>
    </recommendedName>
</protein>
<dbReference type="AlphaFoldDB" id="A0AAD5P1G4"/>
<evidence type="ECO:0000259" key="1">
    <source>
        <dbReference type="Pfam" id="PF13966"/>
    </source>
</evidence>
<dbReference type="InterPro" id="IPR052929">
    <property type="entry name" value="RNase_H-like_EbsB-rel"/>
</dbReference>
<dbReference type="PANTHER" id="PTHR47074">
    <property type="entry name" value="BNAC02G40300D PROTEIN"/>
    <property type="match status" value="1"/>
</dbReference>
<reference evidence="2" key="2">
    <citation type="submission" date="2023-02" db="EMBL/GenBank/DDBJ databases">
        <authorList>
            <person name="Swenson N.G."/>
            <person name="Wegrzyn J.L."/>
            <person name="Mcevoy S.L."/>
        </authorList>
    </citation>
    <scope>NUCLEOTIDE SEQUENCE</scope>
    <source>
        <strain evidence="2">91603</strain>
        <tissue evidence="2">Leaf</tissue>
    </source>
</reference>
<organism evidence="2 3">
    <name type="scientific">Acer negundo</name>
    <name type="common">Box elder</name>
    <dbReference type="NCBI Taxonomy" id="4023"/>
    <lineage>
        <taxon>Eukaryota</taxon>
        <taxon>Viridiplantae</taxon>
        <taxon>Streptophyta</taxon>
        <taxon>Embryophyta</taxon>
        <taxon>Tracheophyta</taxon>
        <taxon>Spermatophyta</taxon>
        <taxon>Magnoliopsida</taxon>
        <taxon>eudicotyledons</taxon>
        <taxon>Gunneridae</taxon>
        <taxon>Pentapetalae</taxon>
        <taxon>rosids</taxon>
        <taxon>malvids</taxon>
        <taxon>Sapindales</taxon>
        <taxon>Sapindaceae</taxon>
        <taxon>Hippocastanoideae</taxon>
        <taxon>Acereae</taxon>
        <taxon>Acer</taxon>
    </lineage>
</organism>
<gene>
    <name evidence="2" type="ORF">LWI28_011212</name>
</gene>
<keyword evidence="3" id="KW-1185">Reference proteome</keyword>
<dbReference type="InterPro" id="IPR026960">
    <property type="entry name" value="RVT-Znf"/>
</dbReference>
<comment type="caution">
    <text evidence="2">The sequence shown here is derived from an EMBL/GenBank/DDBJ whole genome shotgun (WGS) entry which is preliminary data.</text>
</comment>
<dbReference type="EMBL" id="JAJSOW010000003">
    <property type="protein sequence ID" value="KAI9195054.1"/>
    <property type="molecule type" value="Genomic_DNA"/>
</dbReference>
<name>A0AAD5P1G4_ACENE</name>
<sequence>MWKVAFNCLNVDEKVRSVGVPIVSACNCCSSRGIKDLEHILNNGDFASNLWRKVSVGVPFLANRSWKERVQQWFNRVGRSSQLENLMGLIPCLVIWRLWRRRYFIKETKKIQVQRWLKPAPGRLKLNLDGSSLGNPGLAGGGGVLRDSSGVEVGVDHDGDRDVSGKNLNLNRHKDFRGIFGSPSNIDRLSFELCCDPSVWSGPGKGKDKSLVDLKTSRASPWGRSVPGPRPKGDSGNIYVKAEVSSKESYSDYVVDLGMNRPSLLIQSDIVSGGKKDVDGMLENIRPTLVTNPGIEAGNQFGHWKHIARSSQLREDFSRSKSANGKRHRSVVNDAFNIRSKKPKIDSSKIVSNILSVGRESLARHSK</sequence>
<dbReference type="PANTHER" id="PTHR47074:SF75">
    <property type="entry name" value="RNASE H TYPE-1 DOMAIN-CONTAINING PROTEIN"/>
    <property type="match status" value="1"/>
</dbReference>
<feature type="domain" description="Reverse transcriptase zinc-binding" evidence="1">
    <location>
        <begin position="1"/>
        <end position="51"/>
    </location>
</feature>
<dbReference type="Pfam" id="PF13966">
    <property type="entry name" value="zf-RVT"/>
    <property type="match status" value="1"/>
</dbReference>
<evidence type="ECO:0000313" key="3">
    <source>
        <dbReference type="Proteomes" id="UP001064489"/>
    </source>
</evidence>